<comment type="caution">
    <text evidence="7">The sequence shown here is derived from an EMBL/GenBank/DDBJ whole genome shotgun (WGS) entry which is preliminary data.</text>
</comment>
<dbReference type="SUPFAM" id="SSF102114">
    <property type="entry name" value="Radical SAM enzymes"/>
    <property type="match status" value="1"/>
</dbReference>
<gene>
    <name evidence="7" type="ORF">ACFQAU_11490</name>
</gene>
<sequence>MRAVFNFEHRCSLKCPWCYISFGGAAPEPSVCVKVTEELLNYGVDYITFGGGDPSSYSFVEQLASIAKSGGAFVHLDTNAVGFHRKERSLSWISKFVDLVGLPIDGANSTVHASVRGDRRNFEAVTNFAALLSSNDVPLKFNTFLNPANISSMQGILQCISVFGPRIWSIYEYWEPSSRPDIGNEWSCNIADLSAVEDEISSFTASFNIEFVRKHTRRLNYPIVSHDGRIYTHSTASLFSYEYIGSIFSKGTLAKAFVLCADQSEKAEIRHKSRFS</sequence>
<evidence type="ECO:0000313" key="8">
    <source>
        <dbReference type="Proteomes" id="UP001596403"/>
    </source>
</evidence>
<evidence type="ECO:0000256" key="4">
    <source>
        <dbReference type="ARBA" id="ARBA00023004"/>
    </source>
</evidence>
<keyword evidence="4" id="KW-0408">Iron</keyword>
<dbReference type="Gene3D" id="3.20.20.70">
    <property type="entry name" value="Aldolase class I"/>
    <property type="match status" value="1"/>
</dbReference>
<reference evidence="8" key="1">
    <citation type="journal article" date="2019" name="Int. J. Syst. Evol. Microbiol.">
        <title>The Global Catalogue of Microorganisms (GCM) 10K type strain sequencing project: providing services to taxonomists for standard genome sequencing and annotation.</title>
        <authorList>
            <consortium name="The Broad Institute Genomics Platform"/>
            <consortium name="The Broad Institute Genome Sequencing Center for Infectious Disease"/>
            <person name="Wu L."/>
            <person name="Ma J."/>
        </authorList>
    </citation>
    <scope>NUCLEOTIDE SEQUENCE [LARGE SCALE GENOMIC DNA]</scope>
    <source>
        <strain evidence="8">NBRC 111368</strain>
    </source>
</reference>
<accession>A0ABW1Z103</accession>
<dbReference type="EMBL" id="JBHSWA010000001">
    <property type="protein sequence ID" value="MFC6642236.1"/>
    <property type="molecule type" value="Genomic_DNA"/>
</dbReference>
<dbReference type="Proteomes" id="UP001596403">
    <property type="component" value="Unassembled WGS sequence"/>
</dbReference>
<dbReference type="Pfam" id="PF04055">
    <property type="entry name" value="Radical_SAM"/>
    <property type="match status" value="1"/>
</dbReference>
<feature type="domain" description="Radical SAM core" evidence="6">
    <location>
        <begin position="1"/>
        <end position="222"/>
    </location>
</feature>
<keyword evidence="3" id="KW-0479">Metal-binding</keyword>
<keyword evidence="5" id="KW-0411">Iron-sulfur</keyword>
<evidence type="ECO:0000256" key="1">
    <source>
        <dbReference type="ARBA" id="ARBA00001966"/>
    </source>
</evidence>
<dbReference type="RefSeq" id="WP_132444349.1">
    <property type="nucleotide sequence ID" value="NZ_JBHSWA010000001.1"/>
</dbReference>
<evidence type="ECO:0000256" key="5">
    <source>
        <dbReference type="ARBA" id="ARBA00023014"/>
    </source>
</evidence>
<proteinExistence type="predicted"/>
<evidence type="ECO:0000256" key="3">
    <source>
        <dbReference type="ARBA" id="ARBA00022723"/>
    </source>
</evidence>
<evidence type="ECO:0000256" key="2">
    <source>
        <dbReference type="ARBA" id="ARBA00022691"/>
    </source>
</evidence>
<dbReference type="SFLD" id="SFLDS00029">
    <property type="entry name" value="Radical_SAM"/>
    <property type="match status" value="1"/>
</dbReference>
<dbReference type="CDD" id="cd01335">
    <property type="entry name" value="Radical_SAM"/>
    <property type="match status" value="1"/>
</dbReference>
<keyword evidence="2" id="KW-0949">S-adenosyl-L-methionine</keyword>
<evidence type="ECO:0000259" key="6">
    <source>
        <dbReference type="PROSITE" id="PS51918"/>
    </source>
</evidence>
<dbReference type="InterPro" id="IPR013785">
    <property type="entry name" value="Aldolase_TIM"/>
</dbReference>
<protein>
    <submittedName>
        <fullName evidence="7">Radical SAM protein</fullName>
    </submittedName>
</protein>
<keyword evidence="8" id="KW-1185">Reference proteome</keyword>
<dbReference type="InterPro" id="IPR007197">
    <property type="entry name" value="rSAM"/>
</dbReference>
<dbReference type="PANTHER" id="PTHR11228">
    <property type="entry name" value="RADICAL SAM DOMAIN PROTEIN"/>
    <property type="match status" value="1"/>
</dbReference>
<organism evidence="7 8">
    <name type="scientific">Sulfitobacter profundi</name>
    <dbReference type="NCBI Taxonomy" id="2679961"/>
    <lineage>
        <taxon>Bacteria</taxon>
        <taxon>Pseudomonadati</taxon>
        <taxon>Pseudomonadota</taxon>
        <taxon>Alphaproteobacteria</taxon>
        <taxon>Rhodobacterales</taxon>
        <taxon>Roseobacteraceae</taxon>
        <taxon>Sulfitobacter</taxon>
    </lineage>
</organism>
<name>A0ABW1Z103_9RHOB</name>
<dbReference type="PROSITE" id="PS51918">
    <property type="entry name" value="RADICAL_SAM"/>
    <property type="match status" value="1"/>
</dbReference>
<dbReference type="PANTHER" id="PTHR11228:SF7">
    <property type="entry name" value="PQQA PEPTIDE CYCLASE"/>
    <property type="match status" value="1"/>
</dbReference>
<evidence type="ECO:0000313" key="7">
    <source>
        <dbReference type="EMBL" id="MFC6642236.1"/>
    </source>
</evidence>
<dbReference type="InterPro" id="IPR050377">
    <property type="entry name" value="Radical_SAM_PqqE_MftC-like"/>
</dbReference>
<dbReference type="InterPro" id="IPR058240">
    <property type="entry name" value="rSAM_sf"/>
</dbReference>
<comment type="cofactor">
    <cofactor evidence="1">
        <name>[4Fe-4S] cluster</name>
        <dbReference type="ChEBI" id="CHEBI:49883"/>
    </cofactor>
</comment>